<dbReference type="PROSITE" id="PS51918">
    <property type="entry name" value="RADICAL_SAM"/>
    <property type="match status" value="1"/>
</dbReference>
<dbReference type="RefSeq" id="WP_124333023.1">
    <property type="nucleotide sequence ID" value="NZ_BGML01000009.1"/>
</dbReference>
<comment type="cofactor">
    <cofactor evidence="1">
        <name>[4Fe-4S] cluster</name>
        <dbReference type="ChEBI" id="CHEBI:49883"/>
    </cofactor>
</comment>
<name>A0A6N8EVP8_PAEMA</name>
<dbReference type="EMBL" id="WNZZ01000006">
    <property type="protein sequence ID" value="MUG22873.1"/>
    <property type="molecule type" value="Genomic_DNA"/>
</dbReference>
<dbReference type="Pfam" id="PF04055">
    <property type="entry name" value="Radical_SAM"/>
    <property type="match status" value="1"/>
</dbReference>
<evidence type="ECO:0000256" key="6">
    <source>
        <dbReference type="ARBA" id="ARBA00023014"/>
    </source>
</evidence>
<evidence type="ECO:0000313" key="9">
    <source>
        <dbReference type="Proteomes" id="UP000442469"/>
    </source>
</evidence>
<dbReference type="UniPathway" id="UPA00782"/>
<keyword evidence="4" id="KW-0479">Metal-binding</keyword>
<evidence type="ECO:0000259" key="7">
    <source>
        <dbReference type="PROSITE" id="PS51918"/>
    </source>
</evidence>
<keyword evidence="3" id="KW-0949">S-adenosyl-L-methionine</keyword>
<gene>
    <name evidence="8" type="ORF">GNQ08_10660</name>
</gene>
<proteinExistence type="predicted"/>
<dbReference type="GO" id="GO:0046872">
    <property type="term" value="F:metal ion binding"/>
    <property type="evidence" value="ECO:0007669"/>
    <property type="project" value="UniProtKB-KW"/>
</dbReference>
<dbReference type="NCBIfam" id="TIGR04085">
    <property type="entry name" value="rSAM_more_4Fe4S"/>
    <property type="match status" value="1"/>
</dbReference>
<comment type="caution">
    <text evidence="8">The sequence shown here is derived from an EMBL/GenBank/DDBJ whole genome shotgun (WGS) entry which is preliminary data.</text>
</comment>
<dbReference type="InterPro" id="IPR058240">
    <property type="entry name" value="rSAM_sf"/>
</dbReference>
<evidence type="ECO:0000313" key="8">
    <source>
        <dbReference type="EMBL" id="MUG22873.1"/>
    </source>
</evidence>
<dbReference type="PANTHER" id="PTHR43787">
    <property type="entry name" value="FEMO COFACTOR BIOSYNTHESIS PROTEIN NIFB-RELATED"/>
    <property type="match status" value="1"/>
</dbReference>
<dbReference type="SFLD" id="SFLDS00029">
    <property type="entry name" value="Radical_SAM"/>
    <property type="match status" value="1"/>
</dbReference>
<sequence>MKMSNFNFFYDFPEEQKVLAYNSRTSALALMEKENFKSLDNYIENPSASNLDDTLMQDLKRGGFILEDNIDELELLKYGLLSRRYSDKHLGLTIATTLNCNLGCIYCYEKETKKNIKMTKQIQESIINMVASKAKNLDSMDVTWYGGEPLLDMDVIRNLSNEFIQICKENDVKYTASIITNGFKLNRQIAEELREYHVEMAQVTIDGPQQIHDSRRPLIGGQPTFITILNNIKQVSDLIHISLRINTDDTNKEDLNGLLDILESIDLKKKIHVHLGQVRSTNDCYATNNCLTTRDFTNLTYKFDKRANERGFLTNFYNYPTPSGPYCTADSLNSFVIDPEGYVYNCWTEIGDKNCSSSNLVNDNFQGNVDLKLNYMLYDPTVNNKCSSCKILPICMGGCPNLRINNNEDACSEFKYNLERKINDFANFVISQNKREQMI</sequence>
<dbReference type="GO" id="GO:0003824">
    <property type="term" value="F:catalytic activity"/>
    <property type="evidence" value="ECO:0007669"/>
    <property type="project" value="InterPro"/>
</dbReference>
<organism evidence="8 9">
    <name type="scientific">Paenibacillus macerans</name>
    <name type="common">Bacillus macerans</name>
    <dbReference type="NCBI Taxonomy" id="44252"/>
    <lineage>
        <taxon>Bacteria</taxon>
        <taxon>Bacillati</taxon>
        <taxon>Bacillota</taxon>
        <taxon>Bacilli</taxon>
        <taxon>Bacillales</taxon>
        <taxon>Paenibacillaceae</taxon>
        <taxon>Paenibacillus</taxon>
    </lineage>
</organism>
<dbReference type="Gene3D" id="3.20.20.70">
    <property type="entry name" value="Aldolase class I"/>
    <property type="match status" value="1"/>
</dbReference>
<dbReference type="CDD" id="cd01335">
    <property type="entry name" value="Radical_SAM"/>
    <property type="match status" value="1"/>
</dbReference>
<evidence type="ECO:0000256" key="4">
    <source>
        <dbReference type="ARBA" id="ARBA00022723"/>
    </source>
</evidence>
<dbReference type="Proteomes" id="UP000442469">
    <property type="component" value="Unassembled WGS sequence"/>
</dbReference>
<evidence type="ECO:0000256" key="5">
    <source>
        <dbReference type="ARBA" id="ARBA00023004"/>
    </source>
</evidence>
<feature type="domain" description="Radical SAM core" evidence="7">
    <location>
        <begin position="84"/>
        <end position="317"/>
    </location>
</feature>
<dbReference type="AlphaFoldDB" id="A0A6N8EVP8"/>
<protein>
    <submittedName>
        <fullName evidence="8">SPASM domain-containing protein</fullName>
    </submittedName>
</protein>
<dbReference type="PANTHER" id="PTHR43787:SF3">
    <property type="entry name" value="ARYLSULFATASE REGULATORY PROTEIN"/>
    <property type="match status" value="1"/>
</dbReference>
<accession>A0A6N8EVP8</accession>
<dbReference type="InterPro" id="IPR013785">
    <property type="entry name" value="Aldolase_TIM"/>
</dbReference>
<dbReference type="InterPro" id="IPR007197">
    <property type="entry name" value="rSAM"/>
</dbReference>
<keyword evidence="5" id="KW-0408">Iron</keyword>
<evidence type="ECO:0000256" key="1">
    <source>
        <dbReference type="ARBA" id="ARBA00001966"/>
    </source>
</evidence>
<dbReference type="GO" id="GO:0051539">
    <property type="term" value="F:4 iron, 4 sulfur cluster binding"/>
    <property type="evidence" value="ECO:0007669"/>
    <property type="project" value="UniProtKB-KW"/>
</dbReference>
<reference evidence="8 9" key="1">
    <citation type="submission" date="2019-11" db="EMBL/GenBank/DDBJ databases">
        <title>Draft genome sequences of five Paenibacillus species of dairy origin.</title>
        <authorList>
            <person name="Olajide A.M."/>
            <person name="Chen S."/>
            <person name="Lapointe G."/>
        </authorList>
    </citation>
    <scope>NUCLEOTIDE SEQUENCE [LARGE SCALE GENOMIC DNA]</scope>
    <source>
        <strain evidence="8 9">3CT49</strain>
    </source>
</reference>
<dbReference type="SUPFAM" id="SSF102114">
    <property type="entry name" value="Radical SAM enzymes"/>
    <property type="match status" value="1"/>
</dbReference>
<keyword evidence="6" id="KW-0411">Iron-sulfur</keyword>
<dbReference type="InterPro" id="IPR023885">
    <property type="entry name" value="4Fe4S-binding_SPASM_dom"/>
</dbReference>
<keyword evidence="2" id="KW-0004">4Fe-4S</keyword>
<evidence type="ECO:0000256" key="2">
    <source>
        <dbReference type="ARBA" id="ARBA00022485"/>
    </source>
</evidence>
<evidence type="ECO:0000256" key="3">
    <source>
        <dbReference type="ARBA" id="ARBA00022691"/>
    </source>
</evidence>
<dbReference type="SFLD" id="SFLDG01067">
    <property type="entry name" value="SPASM/twitch_domain_containing"/>
    <property type="match status" value="1"/>
</dbReference>